<gene>
    <name evidence="2" type="ORF">BGZ80_006974</name>
</gene>
<feature type="compositionally biased region" description="Polar residues" evidence="1">
    <location>
        <begin position="1905"/>
        <end position="1920"/>
    </location>
</feature>
<keyword evidence="3" id="KW-1185">Reference proteome</keyword>
<feature type="compositionally biased region" description="Polar residues" evidence="1">
    <location>
        <begin position="285"/>
        <end position="317"/>
    </location>
</feature>
<feature type="compositionally biased region" description="Low complexity" evidence="1">
    <location>
        <begin position="613"/>
        <end position="624"/>
    </location>
</feature>
<evidence type="ECO:0000313" key="3">
    <source>
        <dbReference type="Proteomes" id="UP000703661"/>
    </source>
</evidence>
<feature type="compositionally biased region" description="Polar residues" evidence="1">
    <location>
        <begin position="1380"/>
        <end position="1391"/>
    </location>
</feature>
<feature type="compositionally biased region" description="Basic residues" evidence="1">
    <location>
        <begin position="1921"/>
        <end position="1930"/>
    </location>
</feature>
<feature type="region of interest" description="Disordered" evidence="1">
    <location>
        <begin position="1787"/>
        <end position="1812"/>
    </location>
</feature>
<name>A0A9P6N3L4_9FUNG</name>
<protein>
    <submittedName>
        <fullName evidence="2">Uncharacterized protein</fullName>
    </submittedName>
</protein>
<organism evidence="2 3">
    <name type="scientific">Entomortierella chlamydospora</name>
    <dbReference type="NCBI Taxonomy" id="101097"/>
    <lineage>
        <taxon>Eukaryota</taxon>
        <taxon>Fungi</taxon>
        <taxon>Fungi incertae sedis</taxon>
        <taxon>Mucoromycota</taxon>
        <taxon>Mortierellomycotina</taxon>
        <taxon>Mortierellomycetes</taxon>
        <taxon>Mortierellales</taxon>
        <taxon>Mortierellaceae</taxon>
        <taxon>Entomortierella</taxon>
    </lineage>
</organism>
<feature type="compositionally biased region" description="Low complexity" evidence="1">
    <location>
        <begin position="1180"/>
        <end position="1202"/>
    </location>
</feature>
<feature type="region of interest" description="Disordered" evidence="1">
    <location>
        <begin position="1897"/>
        <end position="1948"/>
    </location>
</feature>
<comment type="caution">
    <text evidence="2">The sequence shown here is derived from an EMBL/GenBank/DDBJ whole genome shotgun (WGS) entry which is preliminary data.</text>
</comment>
<feature type="region of interest" description="Disordered" evidence="1">
    <location>
        <begin position="609"/>
        <end position="635"/>
    </location>
</feature>
<evidence type="ECO:0000313" key="2">
    <source>
        <dbReference type="EMBL" id="KAG0023960.1"/>
    </source>
</evidence>
<dbReference type="PANTHER" id="PTHR42064">
    <property type="entry name" value="YALI0F28677P"/>
    <property type="match status" value="1"/>
</dbReference>
<reference evidence="2" key="1">
    <citation type="journal article" date="2020" name="Fungal Divers.">
        <title>Resolving the Mortierellaceae phylogeny through synthesis of multi-gene phylogenetics and phylogenomics.</title>
        <authorList>
            <person name="Vandepol N."/>
            <person name="Liber J."/>
            <person name="Desiro A."/>
            <person name="Na H."/>
            <person name="Kennedy M."/>
            <person name="Barry K."/>
            <person name="Grigoriev I.V."/>
            <person name="Miller A.N."/>
            <person name="O'Donnell K."/>
            <person name="Stajich J.E."/>
            <person name="Bonito G."/>
        </authorList>
    </citation>
    <scope>NUCLEOTIDE SEQUENCE</scope>
    <source>
        <strain evidence="2">NRRL 2769</strain>
    </source>
</reference>
<feature type="region of interest" description="Disordered" evidence="1">
    <location>
        <begin position="517"/>
        <end position="548"/>
    </location>
</feature>
<feature type="region of interest" description="Disordered" evidence="1">
    <location>
        <begin position="1565"/>
        <end position="1608"/>
    </location>
</feature>
<feature type="region of interest" description="Disordered" evidence="1">
    <location>
        <begin position="1683"/>
        <end position="1708"/>
    </location>
</feature>
<feature type="region of interest" description="Disordered" evidence="1">
    <location>
        <begin position="1380"/>
        <end position="1433"/>
    </location>
</feature>
<proteinExistence type="predicted"/>
<feature type="region of interest" description="Disordered" evidence="1">
    <location>
        <begin position="285"/>
        <end position="358"/>
    </location>
</feature>
<feature type="compositionally biased region" description="Polar residues" evidence="1">
    <location>
        <begin position="332"/>
        <end position="350"/>
    </location>
</feature>
<feature type="compositionally biased region" description="Basic and acidic residues" evidence="1">
    <location>
        <begin position="518"/>
        <end position="534"/>
    </location>
</feature>
<evidence type="ECO:0000256" key="1">
    <source>
        <dbReference type="SAM" id="MobiDB-lite"/>
    </source>
</evidence>
<feature type="region of interest" description="Disordered" evidence="1">
    <location>
        <begin position="1180"/>
        <end position="1208"/>
    </location>
</feature>
<sequence>MTEILERYVVQSEWQQSSRVKAGFEGILLDIIHRGDLDLNGFSDEELNANVLPHQHQHCHPLARTSNVPVIREVSDNTVTAHIQHGIGSRDSAISPTTIEPNLQLPDMTARQAMVEEFYLGACLDILDALIEFSPPCLMELSRLVFADLDRSAKPYASLVIIVKFFFYRFMNKCIAYPERLYRYVTGILNPVPGWENRALIVDQRMRDKIESFVSLFSSPVEQKESPLSHYTINPISELSTPAPVPVNTPKQTVASSTVTPFILLCPSDFTTLFYFVCPYLRTSASSSRSPGLMTRSSSFGGKSNVMTRQRTSSETPPTYPAATREVPEATSGASETNSTAKQTRSSSSTRNHKRASPSFSFFSGAASSLPFKSKPQQPHLTLEKVPSAPESTMSGSTFLSLSGIGPGQAASPKTAAVEVTSTQGIAAASCIVTPSGGSQNKSSESGYFASYRSNSPMPIKHWADESLLPDLKAAVVELRRIQSGPVKEVPWVMNNLSLSPLREPWALAYVQYGDDTNDVKSSDTTGRDTRQDRTTNNQRNGLPPKAPAEVGLALAPSCMAMVMENSIQGGGSRIVTVTKPILIDQVMDSAGSQSNFESNVDLDFEFEESDSESLLSPEDASLAQRPQDLSAEDKDMSILRVNSSQMLSLTDESGTKSIPVFKGQDPAFVNIDQPRAAIENPRSSSMKRAAADRAWKTRIRQTVHSEADLPEEIKTVARSVFKILREFDVLVADDYEEDHWSQPGYRSPRHADHNGIRALFLQGIEQARHFGNHAAAIGFHHSLRVLDSSPVLRQLDSCKIIYLLAMPIKHRLEHRAGRSRSRTLWEGFAHSWHTRLVSTIERKRESLSSLRIKMYYQTCVRTSRAFEKSLGVIVTLSRLNRAALRKYLSADEWERCNSQTPNWSETETKFGGARYPTCDNPGCKGSCLDQSCHVSYSEATEVTPRRYSANPGHNLHLKTPKVRRSSFSTYIDNMTSRSFSSSSFLESNLSNLKEKEQASFSSSYGSGHQGMPWLGNNSGLAGSIGSLSETADIQVDFNMDARETEAVQRWIADAGIYNFLPGEDNFLRFCMEVESVVRGVGLGGTGIQGAGIPQAQNGIMQPILSSSGSDFFVKEVAKFNGQFVAGMGPSDQATQAKPSGGGVAEFLVNSFKHGHPASSVPTTTGNYFFSQAGSSSMNSSHGVLNSNSGSSSQSFTNSANGIGSGSVGSRSKGILRQVLNNNHQSAQESIPVLQDDPSSIYAFPTGPTYALYNPPYSTSAHGASTSYMGSLAPGGSGGSATSSTHQISQLPKDMAEFLRRVQLTLTSFVLSEWLDLFGEVEADRWFVEFLDEMSMKNDRSNVKVQDDPAVALDTNQDECFVPMNQMDIRDKAHGEQCLSPTTTASLTDPTRASSSARSSIHIATDPDLSVSSSSNWHTRGSRSDAWTEETPEQQLDFVTDSIDPEDVDRMNPLASTSTFSTTRPLIPSASQRTVVETPEKYEKHNQSPSESHVRSYIENGPPVGVRSNSPAAPYNLKEAYWSIMEQFDSAKSPYQKLGYLFALELLIVASLSYPDSCTSELLGGPSPCNPDKMQEKPMSKNSRDHDQTTDRNRSPSPESPREYTPGTDAIVSEIETLFRKPGILRPRHLLRDMQLIAIFIPSSVLDLRDDGKAFWDMALAISSLKSEVIEYIVEKGSQYVEVEESSRTSQQDSGRGGGNRLIAQDDEEHTRMAEAVRLFTIGARESHPVAQRELGILYMSLPMLPSSASPLMGYSPSINQLSRVPSPISITASKFVGSGIMGGGTVIGGRGTSGRTNTPPPSSPKGTFSSSFLGKSSTASIPIKQKARHQHSSSGSGSSFGSGMLNGLGIMTGLGSFTGSSSIGSGGYNEGPNNSSTASLHHQHPLEFAEGHHDVDHYQDSHSGRQSSGASCCNGIRQHTSLHPHRQHPQHQQYPPNSSGPDKFNPENVTAAMHWFSLAAAQGDKFSINYLKHKETAGGMLSSLG</sequence>
<feature type="compositionally biased region" description="Basic and acidic residues" evidence="1">
    <location>
        <begin position="1573"/>
        <end position="1594"/>
    </location>
</feature>
<feature type="compositionally biased region" description="Polar residues" evidence="1">
    <location>
        <begin position="1410"/>
        <end position="1419"/>
    </location>
</feature>
<dbReference type="Proteomes" id="UP000703661">
    <property type="component" value="Unassembled WGS sequence"/>
</dbReference>
<dbReference type="EMBL" id="JAAAID010000035">
    <property type="protein sequence ID" value="KAG0023960.1"/>
    <property type="molecule type" value="Genomic_DNA"/>
</dbReference>
<accession>A0A9P6N3L4</accession>
<dbReference type="PANTHER" id="PTHR42064:SF1">
    <property type="entry name" value="YALI0F28677P"/>
    <property type="match status" value="1"/>
</dbReference>